<dbReference type="EC" id="1.7.1.17" evidence="6"/>
<feature type="domain" description="Flavodoxin-like fold" evidence="7">
    <location>
        <begin position="4"/>
        <end position="174"/>
    </location>
</feature>
<sequence>MTHSVLHINASARHQDSVSRKLSAQIVQHLNPAETVERDLAHGVPLLDEVWTQATFTPPNDRTVAQAQALAYSDTLVAELLAADTIVIGSAMYNFNIPASFKAWIDQVMRAGVTFAYTENGPKGMLEGKKVIVALASGGTPIGSEFDFATPYLKFALGFMGITDVTVLDSDGTTALTKAA</sequence>
<evidence type="ECO:0000259" key="7">
    <source>
        <dbReference type="Pfam" id="PF02525"/>
    </source>
</evidence>
<protein>
    <recommendedName>
        <fullName evidence="6">FMN dependent NADH:quinone oxidoreductase</fullName>
        <ecNumber evidence="6">1.6.5.-</ecNumber>
    </recommendedName>
    <alternativeName>
        <fullName evidence="6">Azo-dye reductase</fullName>
    </alternativeName>
    <alternativeName>
        <fullName evidence="6">FMN-dependent NADH-azo compound oxidoreductase</fullName>
    </alternativeName>
    <alternativeName>
        <fullName evidence="6">FMN-dependent NADH-azoreductase</fullName>
        <ecNumber evidence="6">1.7.1.17</ecNumber>
    </alternativeName>
</protein>
<dbReference type="AlphaFoldDB" id="A0A4U7N8I2"/>
<dbReference type="InterPro" id="IPR023048">
    <property type="entry name" value="NADH:quinone_OxRdtase_FMN_depd"/>
</dbReference>
<dbReference type="OrthoDB" id="9787136at2"/>
<dbReference type="Gene3D" id="3.40.50.360">
    <property type="match status" value="1"/>
</dbReference>
<dbReference type="Proteomes" id="UP000306575">
    <property type="component" value="Unassembled WGS sequence"/>
</dbReference>
<dbReference type="Pfam" id="PF02525">
    <property type="entry name" value="Flavodoxin_2"/>
    <property type="match status" value="1"/>
</dbReference>
<dbReference type="InterPro" id="IPR003680">
    <property type="entry name" value="Flavodoxin_fold"/>
</dbReference>
<dbReference type="GO" id="GO:0016652">
    <property type="term" value="F:oxidoreductase activity, acting on NAD(P)H as acceptor"/>
    <property type="evidence" value="ECO:0007669"/>
    <property type="project" value="UniProtKB-UniRule"/>
</dbReference>
<evidence type="ECO:0000256" key="1">
    <source>
        <dbReference type="ARBA" id="ARBA00022630"/>
    </source>
</evidence>
<keyword evidence="4 6" id="KW-0520">NAD</keyword>
<comment type="similarity">
    <text evidence="6">Belongs to the azoreductase type 1 family.</text>
</comment>
<dbReference type="SUPFAM" id="SSF52218">
    <property type="entry name" value="Flavoproteins"/>
    <property type="match status" value="1"/>
</dbReference>
<dbReference type="InterPro" id="IPR029039">
    <property type="entry name" value="Flavoprotein-like_sf"/>
</dbReference>
<comment type="subunit">
    <text evidence="6">Homodimer.</text>
</comment>
<evidence type="ECO:0000256" key="2">
    <source>
        <dbReference type="ARBA" id="ARBA00022643"/>
    </source>
</evidence>
<evidence type="ECO:0000313" key="8">
    <source>
        <dbReference type="EMBL" id="TKZ22088.1"/>
    </source>
</evidence>
<keyword evidence="1 6" id="KW-0285">Flavoprotein</keyword>
<dbReference type="InterPro" id="IPR050104">
    <property type="entry name" value="FMN-dep_NADH:Q_OxRdtase_AzoR1"/>
</dbReference>
<dbReference type="EC" id="1.6.5.-" evidence="6"/>
<dbReference type="GO" id="GO:0016655">
    <property type="term" value="F:oxidoreductase activity, acting on NAD(P)H, quinone or similar compound as acceptor"/>
    <property type="evidence" value="ECO:0007669"/>
    <property type="project" value="InterPro"/>
</dbReference>
<reference evidence="8 9" key="1">
    <citation type="submission" date="2019-04" db="EMBL/GenBank/DDBJ databases">
        <title>Genome sequence of Pelagicola litoralis CL-ES2.</title>
        <authorList>
            <person name="Cao J."/>
        </authorList>
    </citation>
    <scope>NUCLEOTIDE SEQUENCE [LARGE SCALE GENOMIC DNA]</scope>
    <source>
        <strain evidence="8 9">CL-ES2</strain>
    </source>
</reference>
<keyword evidence="3 6" id="KW-0560">Oxidoreductase</keyword>
<evidence type="ECO:0000256" key="4">
    <source>
        <dbReference type="ARBA" id="ARBA00023027"/>
    </source>
</evidence>
<comment type="catalytic activity">
    <reaction evidence="6">
        <text>2 a quinone + NADH + H(+) = 2 a 1,4-benzosemiquinone + NAD(+)</text>
        <dbReference type="Rhea" id="RHEA:65952"/>
        <dbReference type="ChEBI" id="CHEBI:15378"/>
        <dbReference type="ChEBI" id="CHEBI:57540"/>
        <dbReference type="ChEBI" id="CHEBI:57945"/>
        <dbReference type="ChEBI" id="CHEBI:132124"/>
        <dbReference type="ChEBI" id="CHEBI:134225"/>
    </reaction>
</comment>
<dbReference type="GO" id="GO:0009055">
    <property type="term" value="F:electron transfer activity"/>
    <property type="evidence" value="ECO:0007669"/>
    <property type="project" value="UniProtKB-UniRule"/>
</dbReference>
<feature type="binding site" evidence="6">
    <location>
        <begin position="92"/>
        <end position="95"/>
    </location>
    <ligand>
        <name>FMN</name>
        <dbReference type="ChEBI" id="CHEBI:58210"/>
    </ligand>
</feature>
<evidence type="ECO:0000256" key="6">
    <source>
        <dbReference type="HAMAP-Rule" id="MF_01216"/>
    </source>
</evidence>
<dbReference type="EMBL" id="SULI01000002">
    <property type="protein sequence ID" value="TKZ22088.1"/>
    <property type="molecule type" value="Genomic_DNA"/>
</dbReference>
<proteinExistence type="inferred from homology"/>
<feature type="binding site" evidence="6">
    <location>
        <position position="11"/>
    </location>
    <ligand>
        <name>FMN</name>
        <dbReference type="ChEBI" id="CHEBI:58210"/>
    </ligand>
</feature>
<dbReference type="PANTHER" id="PTHR43741">
    <property type="entry name" value="FMN-DEPENDENT NADH-AZOREDUCTASE 1"/>
    <property type="match status" value="1"/>
</dbReference>
<comment type="cofactor">
    <cofactor evidence="6">
        <name>FMN</name>
        <dbReference type="ChEBI" id="CHEBI:58210"/>
    </cofactor>
    <text evidence="6">Binds 1 FMN per subunit.</text>
</comment>
<evidence type="ECO:0000256" key="5">
    <source>
        <dbReference type="ARBA" id="ARBA00048542"/>
    </source>
</evidence>
<comment type="function">
    <text evidence="6">Quinone reductase that provides resistance to thiol-specific stress caused by electrophilic quinones.</text>
</comment>
<keyword evidence="2 6" id="KW-0288">FMN</keyword>
<evidence type="ECO:0000313" key="9">
    <source>
        <dbReference type="Proteomes" id="UP000306575"/>
    </source>
</evidence>
<organism evidence="8 9">
    <name type="scientific">Shimia litoralis</name>
    <dbReference type="NCBI Taxonomy" id="420403"/>
    <lineage>
        <taxon>Bacteria</taxon>
        <taxon>Pseudomonadati</taxon>
        <taxon>Pseudomonadota</taxon>
        <taxon>Alphaproteobacteria</taxon>
        <taxon>Rhodobacterales</taxon>
        <taxon>Roseobacteraceae</taxon>
    </lineage>
</organism>
<comment type="caution">
    <text evidence="6">Lacks conserved residue(s) required for the propagation of feature annotation.</text>
</comment>
<evidence type="ECO:0000256" key="3">
    <source>
        <dbReference type="ARBA" id="ARBA00023002"/>
    </source>
</evidence>
<keyword evidence="9" id="KW-1185">Reference proteome</keyword>
<comment type="function">
    <text evidence="6">Also exhibits azoreductase activity. Catalyzes the reductive cleavage of the azo bond in aromatic azo compounds to the corresponding amines.</text>
</comment>
<feature type="binding site" evidence="6">
    <location>
        <begin position="17"/>
        <end position="19"/>
    </location>
    <ligand>
        <name>FMN</name>
        <dbReference type="ChEBI" id="CHEBI:58210"/>
    </ligand>
</feature>
<gene>
    <name evidence="6" type="primary">azoR</name>
    <name evidence="8" type="ORF">FAP39_02490</name>
</gene>
<accession>A0A4U7N8I2</accession>
<comment type="catalytic activity">
    <reaction evidence="5">
        <text>N,N-dimethyl-1,4-phenylenediamine + anthranilate + 2 NAD(+) = 2-(4-dimethylaminophenyl)diazenylbenzoate + 2 NADH + 2 H(+)</text>
        <dbReference type="Rhea" id="RHEA:55872"/>
        <dbReference type="ChEBI" id="CHEBI:15378"/>
        <dbReference type="ChEBI" id="CHEBI:15783"/>
        <dbReference type="ChEBI" id="CHEBI:16567"/>
        <dbReference type="ChEBI" id="CHEBI:57540"/>
        <dbReference type="ChEBI" id="CHEBI:57945"/>
        <dbReference type="ChEBI" id="CHEBI:71579"/>
        <dbReference type="EC" id="1.7.1.17"/>
    </reaction>
    <physiologicalReaction direction="right-to-left" evidence="5">
        <dbReference type="Rhea" id="RHEA:55874"/>
    </physiologicalReaction>
</comment>
<dbReference type="RefSeq" id="WP_138014800.1">
    <property type="nucleotide sequence ID" value="NZ_SULI01000002.1"/>
</dbReference>
<dbReference type="HAMAP" id="MF_01216">
    <property type="entry name" value="Azoreductase_type1"/>
    <property type="match status" value="1"/>
</dbReference>
<name>A0A4U7N8I2_9RHOB</name>
<comment type="caution">
    <text evidence="8">The sequence shown here is derived from an EMBL/GenBank/DDBJ whole genome shotgun (WGS) entry which is preliminary data.</text>
</comment>
<dbReference type="GO" id="GO:0010181">
    <property type="term" value="F:FMN binding"/>
    <property type="evidence" value="ECO:0007669"/>
    <property type="project" value="UniProtKB-UniRule"/>
</dbReference>
<dbReference type="PANTHER" id="PTHR43741:SF2">
    <property type="entry name" value="FMN-DEPENDENT NADH:QUINONE OXIDOREDUCTASE"/>
    <property type="match status" value="1"/>
</dbReference>